<keyword evidence="3" id="KW-1185">Reference proteome</keyword>
<evidence type="ECO:0000313" key="3">
    <source>
        <dbReference type="Proteomes" id="UP001605036"/>
    </source>
</evidence>
<comment type="caution">
    <text evidence="2">The sequence shown here is derived from an EMBL/GenBank/DDBJ whole genome shotgun (WGS) entry which is preliminary data.</text>
</comment>
<sequence>MEMARTFDQNGETDGSQTERRGSATRRSGNSQETPYFSYRTSLARSDELNQTDRQTSKGDEAEAKKPVSTTTKRNGQTRKEKNNASRQNVAMMNSGMSCKEAR</sequence>
<evidence type="ECO:0000256" key="1">
    <source>
        <dbReference type="SAM" id="MobiDB-lite"/>
    </source>
</evidence>
<feature type="compositionally biased region" description="Polar residues" evidence="1">
    <location>
        <begin position="25"/>
        <end position="44"/>
    </location>
</feature>
<gene>
    <name evidence="2" type="ORF">R1flu_007481</name>
</gene>
<accession>A0ABD1YYZ8</accession>
<dbReference type="Proteomes" id="UP001605036">
    <property type="component" value="Unassembled WGS sequence"/>
</dbReference>
<feature type="compositionally biased region" description="Polar residues" evidence="1">
    <location>
        <begin position="85"/>
        <end position="97"/>
    </location>
</feature>
<name>A0ABD1YYZ8_9MARC</name>
<dbReference type="EMBL" id="JBHFFA010000003">
    <property type="protein sequence ID" value="KAL2636002.1"/>
    <property type="molecule type" value="Genomic_DNA"/>
</dbReference>
<dbReference type="AlphaFoldDB" id="A0ABD1YYZ8"/>
<feature type="compositionally biased region" description="Basic and acidic residues" evidence="1">
    <location>
        <begin position="55"/>
        <end position="66"/>
    </location>
</feature>
<organism evidence="2 3">
    <name type="scientific">Riccia fluitans</name>
    <dbReference type="NCBI Taxonomy" id="41844"/>
    <lineage>
        <taxon>Eukaryota</taxon>
        <taxon>Viridiplantae</taxon>
        <taxon>Streptophyta</taxon>
        <taxon>Embryophyta</taxon>
        <taxon>Marchantiophyta</taxon>
        <taxon>Marchantiopsida</taxon>
        <taxon>Marchantiidae</taxon>
        <taxon>Marchantiales</taxon>
        <taxon>Ricciaceae</taxon>
        <taxon>Riccia</taxon>
    </lineage>
</organism>
<reference evidence="2 3" key="1">
    <citation type="submission" date="2024-09" db="EMBL/GenBank/DDBJ databases">
        <title>Chromosome-scale assembly of Riccia fluitans.</title>
        <authorList>
            <person name="Paukszto L."/>
            <person name="Sawicki J."/>
            <person name="Karawczyk K."/>
            <person name="Piernik-Szablinska J."/>
            <person name="Szczecinska M."/>
            <person name="Mazdziarz M."/>
        </authorList>
    </citation>
    <scope>NUCLEOTIDE SEQUENCE [LARGE SCALE GENOMIC DNA]</scope>
    <source>
        <strain evidence="2">Rf_01</strain>
        <tissue evidence="2">Aerial parts of the thallus</tissue>
    </source>
</reference>
<protein>
    <submittedName>
        <fullName evidence="2">Uncharacterized protein</fullName>
    </submittedName>
</protein>
<feature type="compositionally biased region" description="Polar residues" evidence="1">
    <location>
        <begin position="7"/>
        <end position="16"/>
    </location>
</feature>
<feature type="region of interest" description="Disordered" evidence="1">
    <location>
        <begin position="1"/>
        <end position="103"/>
    </location>
</feature>
<evidence type="ECO:0000313" key="2">
    <source>
        <dbReference type="EMBL" id="KAL2636002.1"/>
    </source>
</evidence>
<proteinExistence type="predicted"/>